<dbReference type="PANTHER" id="PTHR11361">
    <property type="entry name" value="DNA MISMATCH REPAIR PROTEIN MUTS FAMILY MEMBER"/>
    <property type="match status" value="1"/>
</dbReference>
<dbReference type="GO" id="GO:0006298">
    <property type="term" value="P:mismatch repair"/>
    <property type="evidence" value="ECO:0007669"/>
    <property type="project" value="InterPro"/>
</dbReference>
<accession>A0A550CH63</accession>
<keyword evidence="8" id="KW-1185">Reference proteome</keyword>
<evidence type="ECO:0000259" key="6">
    <source>
        <dbReference type="PROSITE" id="PS00486"/>
    </source>
</evidence>
<dbReference type="SMART" id="SM00534">
    <property type="entry name" value="MUTSac"/>
    <property type="match status" value="1"/>
</dbReference>
<evidence type="ECO:0000313" key="8">
    <source>
        <dbReference type="Proteomes" id="UP000320762"/>
    </source>
</evidence>
<evidence type="ECO:0000256" key="1">
    <source>
        <dbReference type="ARBA" id="ARBA00006271"/>
    </source>
</evidence>
<protein>
    <submittedName>
        <fullName evidence="7">DNA mismatch repair protein MutS</fullName>
    </submittedName>
</protein>
<dbReference type="PANTHER" id="PTHR11361:SF20">
    <property type="entry name" value="MUTS PROTEIN HOMOLOG 5"/>
    <property type="match status" value="1"/>
</dbReference>
<dbReference type="EMBL" id="VDMD01000008">
    <property type="protein sequence ID" value="TRM64130.1"/>
    <property type="molecule type" value="Genomic_DNA"/>
</dbReference>
<dbReference type="Pfam" id="PF05192">
    <property type="entry name" value="MutS_III"/>
    <property type="match status" value="1"/>
</dbReference>
<dbReference type="GO" id="GO:0005524">
    <property type="term" value="F:ATP binding"/>
    <property type="evidence" value="ECO:0007669"/>
    <property type="project" value="UniProtKB-KW"/>
</dbReference>
<keyword evidence="3" id="KW-0067">ATP-binding</keyword>
<organism evidence="7 8">
    <name type="scientific">Schizophyllum amplum</name>
    <dbReference type="NCBI Taxonomy" id="97359"/>
    <lineage>
        <taxon>Eukaryota</taxon>
        <taxon>Fungi</taxon>
        <taxon>Dikarya</taxon>
        <taxon>Basidiomycota</taxon>
        <taxon>Agaricomycotina</taxon>
        <taxon>Agaricomycetes</taxon>
        <taxon>Agaricomycetidae</taxon>
        <taxon>Agaricales</taxon>
        <taxon>Schizophyllaceae</taxon>
        <taxon>Schizophyllum</taxon>
    </lineage>
</organism>
<dbReference type="SUPFAM" id="SSF52540">
    <property type="entry name" value="P-loop containing nucleoside triphosphate hydrolases"/>
    <property type="match status" value="1"/>
</dbReference>
<dbReference type="Pfam" id="PF00488">
    <property type="entry name" value="MutS_V"/>
    <property type="match status" value="1"/>
</dbReference>
<dbReference type="GO" id="GO:0140664">
    <property type="term" value="F:ATP-dependent DNA damage sensor activity"/>
    <property type="evidence" value="ECO:0007669"/>
    <property type="project" value="InterPro"/>
</dbReference>
<evidence type="ECO:0000313" key="7">
    <source>
        <dbReference type="EMBL" id="TRM64130.1"/>
    </source>
</evidence>
<dbReference type="PROSITE" id="PS00486">
    <property type="entry name" value="DNA_MISMATCH_REPAIR_2"/>
    <property type="match status" value="1"/>
</dbReference>
<dbReference type="Gene3D" id="1.10.1420.10">
    <property type="match status" value="1"/>
</dbReference>
<feature type="domain" description="DNA mismatch repair proteins mutS family" evidence="6">
    <location>
        <begin position="660"/>
        <end position="676"/>
    </location>
</feature>
<dbReference type="InterPro" id="IPR045076">
    <property type="entry name" value="MutS"/>
</dbReference>
<evidence type="ECO:0000256" key="2">
    <source>
        <dbReference type="ARBA" id="ARBA00022741"/>
    </source>
</evidence>
<sequence length="885" mass="97363">MGCAYYDPVKCIVYVLEDTQETPHLDLTRTLLEQANPDIVLTSSRGDDEFIDKLRDHMEASGGHFQIRPHKEFNAAKGRDRLFSLPLLSELPMQYDHDAPSSDSGSGTSGLRNAYDFMRRRQNGNGGDPTLKRWNASIRLANFASVDSSPLCIACVGALLDHLIRERAVNDLEEEGISGLAIRDIEAIALNKMMHINADALYSLGIFEDESHASIHSDKTKEGLSLFGIINNTKTTLGRQLLKTWFLRPSLSIPVITARHDAIDCFLSPDNNSPVRAMHGHLKGIKNVPRILAIIKSGSATLVEWQGLVKFTFHATMLREALTELHCAEHIGVVAKLLEVLDAAAFRDVGSKVNEIIDWEESAEAGRVCVRTGIDEELDNRKHVYNGIDSVLSNIAEQISHTVPTEYAESLNVVYFPQLGFLVCVPMLEQWKGEQGIQVIEGWTFQFSSETHVYFKSEEMHDMDVHIGDLHSLIVDREIEIVQDLLTDILVYYTEMTASCDICAELDCLLSFADACRGFNYRRPVMVDENVIIINGGRHPLQEQVVDTFVANDTRLAGGLGAHVELDGEDGEDKSEYLKPIALCTGANACGKSVYLKQTALIQYMAQIGCFVPADSATLGLVDKIFTRISTRDSVSKVQSAFMIDLNQVSLALRNSTPRSLILLDEFGKGTMSTDGAGLFCGVLKHLLDRGPECPKVMAATHFHDVFREDLLDPESVPIAFLHMQVMFTTEDGEIATGRPDTALSRPGTAAASGSGTSTSRPGTSTSRPGTSTSRPGTSAPARGDKITYLYRVAEGLSLNSHAAQCAEIFGLPAEICARAQYVSRLISTHELGQLLDEEMLEDEREELAEAEAVCRRFLAWNLTADDGVDVKGKLAEVLGREVEE</sequence>
<reference evidence="7 8" key="1">
    <citation type="journal article" date="2019" name="New Phytol.">
        <title>Comparative genomics reveals unique wood-decay strategies and fruiting body development in the Schizophyllaceae.</title>
        <authorList>
            <person name="Almasi E."/>
            <person name="Sahu N."/>
            <person name="Krizsan K."/>
            <person name="Balint B."/>
            <person name="Kovacs G.M."/>
            <person name="Kiss B."/>
            <person name="Cseklye J."/>
            <person name="Drula E."/>
            <person name="Henrissat B."/>
            <person name="Nagy I."/>
            <person name="Chovatia M."/>
            <person name="Adam C."/>
            <person name="LaButti K."/>
            <person name="Lipzen A."/>
            <person name="Riley R."/>
            <person name="Grigoriev I.V."/>
            <person name="Nagy L.G."/>
        </authorList>
    </citation>
    <scope>NUCLEOTIDE SEQUENCE [LARGE SCALE GENOMIC DNA]</scope>
    <source>
        <strain evidence="7 8">NL-1724</strain>
    </source>
</reference>
<proteinExistence type="inferred from homology"/>
<dbReference type="STRING" id="97359.A0A550CH63"/>
<dbReference type="OrthoDB" id="29596at2759"/>
<dbReference type="AlphaFoldDB" id="A0A550CH63"/>
<dbReference type="CDD" id="cd03281">
    <property type="entry name" value="ABC_MSH5_euk"/>
    <property type="match status" value="1"/>
</dbReference>
<keyword evidence="4" id="KW-0238">DNA-binding</keyword>
<dbReference type="Proteomes" id="UP000320762">
    <property type="component" value="Unassembled WGS sequence"/>
</dbReference>
<dbReference type="GO" id="GO:0030983">
    <property type="term" value="F:mismatched DNA binding"/>
    <property type="evidence" value="ECO:0007669"/>
    <property type="project" value="InterPro"/>
</dbReference>
<evidence type="ECO:0000256" key="5">
    <source>
        <dbReference type="SAM" id="MobiDB-lite"/>
    </source>
</evidence>
<dbReference type="GO" id="GO:0005634">
    <property type="term" value="C:nucleus"/>
    <property type="evidence" value="ECO:0007669"/>
    <property type="project" value="TreeGrafter"/>
</dbReference>
<comment type="caution">
    <text evidence="7">The sequence shown here is derived from an EMBL/GenBank/DDBJ whole genome shotgun (WGS) entry which is preliminary data.</text>
</comment>
<dbReference type="Gene3D" id="3.40.50.300">
    <property type="entry name" value="P-loop containing nucleotide triphosphate hydrolases"/>
    <property type="match status" value="1"/>
</dbReference>
<name>A0A550CH63_9AGAR</name>
<keyword evidence="2" id="KW-0547">Nucleotide-binding</keyword>
<feature type="compositionally biased region" description="Low complexity" evidence="5">
    <location>
        <begin position="745"/>
        <end position="782"/>
    </location>
</feature>
<feature type="region of interest" description="Disordered" evidence="5">
    <location>
        <begin position="736"/>
        <end position="783"/>
    </location>
</feature>
<dbReference type="InterPro" id="IPR007696">
    <property type="entry name" value="DNA_mismatch_repair_MutS_core"/>
</dbReference>
<evidence type="ECO:0000256" key="3">
    <source>
        <dbReference type="ARBA" id="ARBA00022840"/>
    </source>
</evidence>
<dbReference type="InterPro" id="IPR036187">
    <property type="entry name" value="DNA_mismatch_repair_MutS_sf"/>
</dbReference>
<dbReference type="InterPro" id="IPR027417">
    <property type="entry name" value="P-loop_NTPase"/>
</dbReference>
<comment type="similarity">
    <text evidence="1">Belongs to the DNA mismatch repair MutS family.</text>
</comment>
<dbReference type="PIRSF" id="PIRSF005813">
    <property type="entry name" value="MSH2"/>
    <property type="match status" value="1"/>
</dbReference>
<dbReference type="InterPro" id="IPR011184">
    <property type="entry name" value="DNA_mismatch_repair_Msh2"/>
</dbReference>
<dbReference type="InterPro" id="IPR000432">
    <property type="entry name" value="DNA_mismatch_repair_MutS_C"/>
</dbReference>
<gene>
    <name evidence="7" type="ORF">BD626DRAFT_456585</name>
</gene>
<dbReference type="SMART" id="SM00533">
    <property type="entry name" value="MUTSd"/>
    <property type="match status" value="1"/>
</dbReference>
<dbReference type="SUPFAM" id="SSF48334">
    <property type="entry name" value="DNA repair protein MutS, domain III"/>
    <property type="match status" value="1"/>
</dbReference>
<dbReference type="GO" id="GO:0051026">
    <property type="term" value="P:chiasma assembly"/>
    <property type="evidence" value="ECO:0007669"/>
    <property type="project" value="TreeGrafter"/>
</dbReference>
<evidence type="ECO:0000256" key="4">
    <source>
        <dbReference type="ARBA" id="ARBA00023125"/>
    </source>
</evidence>